<dbReference type="Proteomes" id="UP000245934">
    <property type="component" value="Unassembled WGS sequence"/>
</dbReference>
<dbReference type="RefSeq" id="WP_109940328.1">
    <property type="nucleotide sequence ID" value="NZ_CP176366.1"/>
</dbReference>
<dbReference type="InterPro" id="IPR036513">
    <property type="entry name" value="STAS_dom_sf"/>
</dbReference>
<accession>A0A2V2NB96</accession>
<keyword evidence="3" id="KW-1185">Reference proteome</keyword>
<name>A0A2V2NB96_9EURY</name>
<reference evidence="2 3" key="1">
    <citation type="submission" date="2018-05" db="EMBL/GenBank/DDBJ databases">
        <title>Draft genome of Methanospirillum stamsii Pt1.</title>
        <authorList>
            <person name="Dueholm M.S."/>
            <person name="Nielsen P.H."/>
            <person name="Bakmann L.F."/>
            <person name="Otzen D.E."/>
        </authorList>
    </citation>
    <scope>NUCLEOTIDE SEQUENCE [LARGE SCALE GENOMIC DNA]</scope>
    <source>
        <strain evidence="2 3">Pt1</strain>
    </source>
</reference>
<proteinExistence type="predicted"/>
<dbReference type="Gene3D" id="3.30.750.24">
    <property type="entry name" value="STAS domain"/>
    <property type="match status" value="1"/>
</dbReference>
<sequence>MNHFIDLFRYEDGPKKIEIDFSNSHIWDQSAVMGIARVIDQFQAQGRSVFVTGLNEESQTTLDRGLHKKK</sequence>
<dbReference type="InterPro" id="IPR002645">
    <property type="entry name" value="STAS_dom"/>
</dbReference>
<dbReference type="SUPFAM" id="SSF52091">
    <property type="entry name" value="SpoIIaa-like"/>
    <property type="match status" value="1"/>
</dbReference>
<dbReference type="Pfam" id="PF01740">
    <property type="entry name" value="STAS"/>
    <property type="match status" value="1"/>
</dbReference>
<organism evidence="2 3">
    <name type="scientific">Methanospirillum stamsii</name>
    <dbReference type="NCBI Taxonomy" id="1277351"/>
    <lineage>
        <taxon>Archaea</taxon>
        <taxon>Methanobacteriati</taxon>
        <taxon>Methanobacteriota</taxon>
        <taxon>Stenosarchaea group</taxon>
        <taxon>Methanomicrobia</taxon>
        <taxon>Methanomicrobiales</taxon>
        <taxon>Methanospirillaceae</taxon>
        <taxon>Methanospirillum</taxon>
    </lineage>
</organism>
<gene>
    <name evidence="2" type="ORF">DLD82_06615</name>
</gene>
<evidence type="ECO:0000259" key="1">
    <source>
        <dbReference type="Pfam" id="PF01740"/>
    </source>
</evidence>
<dbReference type="AlphaFoldDB" id="A0A2V2NB96"/>
<protein>
    <submittedName>
        <fullName evidence="2">Sodium-independent anion transporter</fullName>
    </submittedName>
</protein>
<evidence type="ECO:0000313" key="3">
    <source>
        <dbReference type="Proteomes" id="UP000245934"/>
    </source>
</evidence>
<dbReference type="EMBL" id="QGMZ01000014">
    <property type="protein sequence ID" value="PWR74896.1"/>
    <property type="molecule type" value="Genomic_DNA"/>
</dbReference>
<comment type="caution">
    <text evidence="2">The sequence shown here is derived from an EMBL/GenBank/DDBJ whole genome shotgun (WGS) entry which is preliminary data.</text>
</comment>
<dbReference type="GeneID" id="97611235"/>
<evidence type="ECO:0000313" key="2">
    <source>
        <dbReference type="EMBL" id="PWR74896.1"/>
    </source>
</evidence>
<dbReference type="OrthoDB" id="142033at2157"/>
<feature type="domain" description="STAS" evidence="1">
    <location>
        <begin position="12"/>
        <end position="65"/>
    </location>
</feature>